<dbReference type="EMBL" id="LAZR01000598">
    <property type="protein sequence ID" value="KKN63183.1"/>
    <property type="molecule type" value="Genomic_DNA"/>
</dbReference>
<accession>A0A0F9VBI4</accession>
<protein>
    <recommendedName>
        <fullName evidence="3">Bacteriophage T4 Gp32 single-stranded DNA-binding domain-containing protein</fullName>
    </recommendedName>
</protein>
<organism evidence="2">
    <name type="scientific">marine sediment metagenome</name>
    <dbReference type="NCBI Taxonomy" id="412755"/>
    <lineage>
        <taxon>unclassified sequences</taxon>
        <taxon>metagenomes</taxon>
        <taxon>ecological metagenomes</taxon>
    </lineage>
</organism>
<sequence>MSTDWLKTGAEAKSAMATEKAKADARRGGRRFYMVPNSSSKITFLDGKVSEDGIFDTPMYYEHEVRREGKGTDFYVCVGSEKGDQSCPICQEGRNPSFVGVLTVIDHNEWTDRENKVHKNERRMFVYKRDSQSMLLELAKKRGGSLVGCTYSVTRPEGQRTSKIGTMYEYMGQTPLAKIREAFGKNGEPLDYRKSVPFIEPQELRKMGFGTADVIGAETPVVSGGGDGDFQPSKQAGDGEPEFDLQNLD</sequence>
<dbReference type="AlphaFoldDB" id="A0A0F9VBI4"/>
<proteinExistence type="predicted"/>
<comment type="caution">
    <text evidence="2">The sequence shown here is derived from an EMBL/GenBank/DDBJ whole genome shotgun (WGS) entry which is preliminary data.</text>
</comment>
<feature type="region of interest" description="Disordered" evidence="1">
    <location>
        <begin position="218"/>
        <end position="249"/>
    </location>
</feature>
<evidence type="ECO:0000313" key="2">
    <source>
        <dbReference type="EMBL" id="KKN63183.1"/>
    </source>
</evidence>
<evidence type="ECO:0000256" key="1">
    <source>
        <dbReference type="SAM" id="MobiDB-lite"/>
    </source>
</evidence>
<reference evidence="2" key="1">
    <citation type="journal article" date="2015" name="Nature">
        <title>Complex archaea that bridge the gap between prokaryotes and eukaryotes.</title>
        <authorList>
            <person name="Spang A."/>
            <person name="Saw J.H."/>
            <person name="Jorgensen S.L."/>
            <person name="Zaremba-Niedzwiedzka K."/>
            <person name="Martijn J."/>
            <person name="Lind A.E."/>
            <person name="van Eijk R."/>
            <person name="Schleper C."/>
            <person name="Guy L."/>
            <person name="Ettema T.J."/>
        </authorList>
    </citation>
    <scope>NUCLEOTIDE SEQUENCE</scope>
</reference>
<evidence type="ECO:0008006" key="3">
    <source>
        <dbReference type="Google" id="ProtNLM"/>
    </source>
</evidence>
<gene>
    <name evidence="2" type="ORF">LCGC14_0504530</name>
</gene>
<name>A0A0F9VBI4_9ZZZZ</name>